<dbReference type="InterPro" id="IPR027417">
    <property type="entry name" value="P-loop_NTPase"/>
</dbReference>
<evidence type="ECO:0000256" key="10">
    <source>
        <dbReference type="ARBA" id="ARBA00022840"/>
    </source>
</evidence>
<comment type="caution">
    <text evidence="17">The sequence shown here is derived from an EMBL/GenBank/DDBJ whole genome shotgun (WGS) entry which is preliminary data.</text>
</comment>
<dbReference type="EMBL" id="JACCFW010000001">
    <property type="protein sequence ID" value="NYJ75508.1"/>
    <property type="molecule type" value="Genomic_DNA"/>
</dbReference>
<keyword evidence="8" id="KW-0547">Nucleotide-binding</keyword>
<evidence type="ECO:0000256" key="15">
    <source>
        <dbReference type="SAM" id="Phobius"/>
    </source>
</evidence>
<dbReference type="EC" id="2.7.10.2" evidence="4"/>
<keyword evidence="12 15" id="KW-0472">Membrane</keyword>
<reference evidence="17 18" key="1">
    <citation type="submission" date="2020-07" db="EMBL/GenBank/DDBJ databases">
        <title>Sequencing the genomes of 1000 actinobacteria strains.</title>
        <authorList>
            <person name="Klenk H.-P."/>
        </authorList>
    </citation>
    <scope>NUCLEOTIDE SEQUENCE [LARGE SCALE GENOMIC DNA]</scope>
    <source>
        <strain evidence="17 18">DSM 29531</strain>
    </source>
</reference>
<keyword evidence="6" id="KW-0808">Transferase</keyword>
<evidence type="ECO:0000259" key="16">
    <source>
        <dbReference type="Pfam" id="PF02706"/>
    </source>
</evidence>
<keyword evidence="5" id="KW-1003">Cell membrane</keyword>
<comment type="similarity">
    <text evidence="2">Belongs to the CpsC/CapA family.</text>
</comment>
<dbReference type="Gene3D" id="3.40.50.300">
    <property type="entry name" value="P-loop containing nucleotide triphosphate hydrolases"/>
    <property type="match status" value="1"/>
</dbReference>
<dbReference type="AlphaFoldDB" id="A0A853DFC5"/>
<dbReference type="RefSeq" id="WP_179482239.1">
    <property type="nucleotide sequence ID" value="NZ_JACCFW010000001.1"/>
</dbReference>
<evidence type="ECO:0000256" key="9">
    <source>
        <dbReference type="ARBA" id="ARBA00022777"/>
    </source>
</evidence>
<evidence type="ECO:0000256" key="3">
    <source>
        <dbReference type="ARBA" id="ARBA00007316"/>
    </source>
</evidence>
<dbReference type="GO" id="GO:0005524">
    <property type="term" value="F:ATP binding"/>
    <property type="evidence" value="ECO:0007669"/>
    <property type="project" value="UniProtKB-KW"/>
</dbReference>
<evidence type="ECO:0000256" key="12">
    <source>
        <dbReference type="ARBA" id="ARBA00023136"/>
    </source>
</evidence>
<dbReference type="PANTHER" id="PTHR32309">
    <property type="entry name" value="TYROSINE-PROTEIN KINASE"/>
    <property type="match status" value="1"/>
</dbReference>
<evidence type="ECO:0000256" key="14">
    <source>
        <dbReference type="ARBA" id="ARBA00051245"/>
    </source>
</evidence>
<organism evidence="17 18">
    <name type="scientific">Allobranchiibius huperziae</name>
    <dbReference type="NCBI Taxonomy" id="1874116"/>
    <lineage>
        <taxon>Bacteria</taxon>
        <taxon>Bacillati</taxon>
        <taxon>Actinomycetota</taxon>
        <taxon>Actinomycetes</taxon>
        <taxon>Micrococcales</taxon>
        <taxon>Dermacoccaceae</taxon>
        <taxon>Allobranchiibius</taxon>
    </lineage>
</organism>
<feature type="domain" description="Polysaccharide chain length determinant N-terminal" evidence="16">
    <location>
        <begin position="1"/>
        <end position="89"/>
    </location>
</feature>
<evidence type="ECO:0000256" key="11">
    <source>
        <dbReference type="ARBA" id="ARBA00022989"/>
    </source>
</evidence>
<dbReference type="NCBIfam" id="TIGR01007">
    <property type="entry name" value="eps_fam"/>
    <property type="match status" value="1"/>
</dbReference>
<dbReference type="InterPro" id="IPR050445">
    <property type="entry name" value="Bact_polysacc_biosynth/exp"/>
</dbReference>
<dbReference type="CDD" id="cd05387">
    <property type="entry name" value="BY-kinase"/>
    <property type="match status" value="1"/>
</dbReference>
<keyword evidence="13" id="KW-0829">Tyrosine-protein kinase</keyword>
<comment type="similarity">
    <text evidence="3">Belongs to the CpsD/CapB family.</text>
</comment>
<dbReference type="InterPro" id="IPR003856">
    <property type="entry name" value="LPS_length_determ_N"/>
</dbReference>
<comment type="catalytic activity">
    <reaction evidence="14">
        <text>L-tyrosyl-[protein] + ATP = O-phospho-L-tyrosyl-[protein] + ADP + H(+)</text>
        <dbReference type="Rhea" id="RHEA:10596"/>
        <dbReference type="Rhea" id="RHEA-COMP:10136"/>
        <dbReference type="Rhea" id="RHEA-COMP:20101"/>
        <dbReference type="ChEBI" id="CHEBI:15378"/>
        <dbReference type="ChEBI" id="CHEBI:30616"/>
        <dbReference type="ChEBI" id="CHEBI:46858"/>
        <dbReference type="ChEBI" id="CHEBI:61978"/>
        <dbReference type="ChEBI" id="CHEBI:456216"/>
        <dbReference type="EC" id="2.7.10.2"/>
    </reaction>
</comment>
<comment type="subcellular location">
    <subcellularLocation>
        <location evidence="1">Cell membrane</location>
        <topology evidence="1">Multi-pass membrane protein</topology>
    </subcellularLocation>
</comment>
<dbReference type="GO" id="GO:0005886">
    <property type="term" value="C:plasma membrane"/>
    <property type="evidence" value="ECO:0007669"/>
    <property type="project" value="UniProtKB-SubCell"/>
</dbReference>
<dbReference type="Proteomes" id="UP000571817">
    <property type="component" value="Unassembled WGS sequence"/>
</dbReference>
<keyword evidence="10" id="KW-0067">ATP-binding</keyword>
<name>A0A853DFC5_9MICO</name>
<keyword evidence="11 15" id="KW-1133">Transmembrane helix</keyword>
<evidence type="ECO:0000256" key="5">
    <source>
        <dbReference type="ARBA" id="ARBA00022475"/>
    </source>
</evidence>
<sequence length="471" mass="50301">MDLRTYLRVLRKRWRIVVTTTIVMVVLASAYTLASTKSYQSTVQFFVSTSDSSDSAQLAQGSTFSQARVTSYTQLVTAPVVLNPVIEQLKLPTTAADLGAKVSATVPPNTVLINVAVTNTSAYQAQRIAAAIAQQFPKTVEGIERVSAKSQSPVKVTTTKSPIIDRSPVSPRPVRNVLLGLVLGLLLGIGLAVLRQLLDNRVRTKEDVEELADNLTVIGTIPFDSDAAKHPLLLASDTHSTRSESFRSLRTNLRFVDAAHHHRIIVMTSALAGEGKTTTTANLALTLAENGLSVCLIEGDLRRPRLLDYLGLEGAVGLTDVLIEQASLADVLQPYGKHRLSVLGAGQLPPNPSELLGSPAMGETLRRLSEQFDYVLIDAPPLLPVTDAAVLSTQASGCVLVVGSGLVTRDQLGAALGSLQAVNGTVLGVALNRVPRANRVAGYYDYYTYRPNPGGTRAASHAKSEHASSRK</sequence>
<dbReference type="SUPFAM" id="SSF52540">
    <property type="entry name" value="P-loop containing nucleoside triphosphate hydrolases"/>
    <property type="match status" value="1"/>
</dbReference>
<evidence type="ECO:0000256" key="2">
    <source>
        <dbReference type="ARBA" id="ARBA00006683"/>
    </source>
</evidence>
<accession>A0A853DFC5</accession>
<dbReference type="GO" id="GO:0004715">
    <property type="term" value="F:non-membrane spanning protein tyrosine kinase activity"/>
    <property type="evidence" value="ECO:0007669"/>
    <property type="project" value="UniProtKB-EC"/>
</dbReference>
<evidence type="ECO:0000256" key="1">
    <source>
        <dbReference type="ARBA" id="ARBA00004651"/>
    </source>
</evidence>
<dbReference type="PANTHER" id="PTHR32309:SF13">
    <property type="entry name" value="FERRIC ENTEROBACTIN TRANSPORT PROTEIN FEPE"/>
    <property type="match status" value="1"/>
</dbReference>
<evidence type="ECO:0000256" key="13">
    <source>
        <dbReference type="ARBA" id="ARBA00023137"/>
    </source>
</evidence>
<protein>
    <recommendedName>
        <fullName evidence="4">non-specific protein-tyrosine kinase</fullName>
        <ecNumber evidence="4">2.7.10.2</ecNumber>
    </recommendedName>
</protein>
<evidence type="ECO:0000256" key="8">
    <source>
        <dbReference type="ARBA" id="ARBA00022741"/>
    </source>
</evidence>
<dbReference type="InterPro" id="IPR033756">
    <property type="entry name" value="YlxH/NBP35"/>
</dbReference>
<dbReference type="Pfam" id="PF10609">
    <property type="entry name" value="ParA"/>
    <property type="match status" value="1"/>
</dbReference>
<evidence type="ECO:0000256" key="7">
    <source>
        <dbReference type="ARBA" id="ARBA00022692"/>
    </source>
</evidence>
<keyword evidence="9" id="KW-0418">Kinase</keyword>
<dbReference type="GO" id="GO:0042802">
    <property type="term" value="F:identical protein binding"/>
    <property type="evidence" value="ECO:0007669"/>
    <property type="project" value="UniProtKB-ARBA"/>
</dbReference>
<gene>
    <name evidence="17" type="ORF">HNR15_002471</name>
</gene>
<dbReference type="InterPro" id="IPR005702">
    <property type="entry name" value="Wzc-like_C"/>
</dbReference>
<evidence type="ECO:0000256" key="6">
    <source>
        <dbReference type="ARBA" id="ARBA00022679"/>
    </source>
</evidence>
<evidence type="ECO:0000256" key="4">
    <source>
        <dbReference type="ARBA" id="ARBA00011903"/>
    </source>
</evidence>
<dbReference type="FunFam" id="3.40.50.300:FF:000527">
    <property type="entry name" value="Tyrosine-protein kinase etk"/>
    <property type="match status" value="1"/>
</dbReference>
<evidence type="ECO:0000313" key="17">
    <source>
        <dbReference type="EMBL" id="NYJ75508.1"/>
    </source>
</evidence>
<evidence type="ECO:0000313" key="18">
    <source>
        <dbReference type="Proteomes" id="UP000571817"/>
    </source>
</evidence>
<keyword evidence="18" id="KW-1185">Reference proteome</keyword>
<proteinExistence type="inferred from homology"/>
<dbReference type="Pfam" id="PF02706">
    <property type="entry name" value="Wzz"/>
    <property type="match status" value="1"/>
</dbReference>
<feature type="transmembrane region" description="Helical" evidence="15">
    <location>
        <begin position="177"/>
        <end position="194"/>
    </location>
</feature>
<keyword evidence="7 15" id="KW-0812">Transmembrane</keyword>